<comment type="caution">
    <text evidence="4">The sequence shown here is derived from an EMBL/GenBank/DDBJ whole genome shotgun (WGS) entry which is preliminary data.</text>
</comment>
<dbReference type="Proteomes" id="UP000607397">
    <property type="component" value="Unassembled WGS sequence"/>
</dbReference>
<organism evidence="4 5">
    <name type="scientific">Petrachloros mirabilis ULC683</name>
    <dbReference type="NCBI Taxonomy" id="2781853"/>
    <lineage>
        <taxon>Bacteria</taxon>
        <taxon>Bacillati</taxon>
        <taxon>Cyanobacteriota</taxon>
        <taxon>Cyanophyceae</taxon>
        <taxon>Synechococcales</taxon>
        <taxon>Petrachlorosaceae</taxon>
        <taxon>Petrachloros</taxon>
        <taxon>Petrachloros mirabilis</taxon>
    </lineage>
</organism>
<dbReference type="Gene3D" id="3.40.50.1240">
    <property type="entry name" value="Phosphoglycerate mutase-like"/>
    <property type="match status" value="2"/>
</dbReference>
<feature type="active site" description="Proton donor/acceptor" evidence="1">
    <location>
        <position position="318"/>
    </location>
</feature>
<dbReference type="InterPro" id="IPR001345">
    <property type="entry name" value="PG/BPGM_mutase_AS"/>
</dbReference>
<name>A0A8K2ABX0_9CYAN</name>
<feature type="binding site" evidence="2">
    <location>
        <position position="293"/>
    </location>
    <ligand>
        <name>substrate</name>
    </ligand>
</feature>
<dbReference type="PANTHER" id="PTHR48100">
    <property type="entry name" value="BROAD-SPECIFICITY PHOSPHATASE YOR283W-RELATED"/>
    <property type="match status" value="1"/>
</dbReference>
<gene>
    <name evidence="4" type="ORF">GS597_02135</name>
</gene>
<reference evidence="4" key="1">
    <citation type="submission" date="2019-12" db="EMBL/GenBank/DDBJ databases">
        <title>High-Quality draft genome sequences of three cyanobacteria isolated from the limestone walls of the Old Cathedral of Coimbra.</title>
        <authorList>
            <person name="Tiago I."/>
            <person name="Soares F."/>
            <person name="Portugal A."/>
        </authorList>
    </citation>
    <scope>NUCLEOTIDE SEQUENCE [LARGE SCALE GENOMIC DNA]</scope>
    <source>
        <strain evidence="4">C</strain>
    </source>
</reference>
<feature type="binding site" evidence="2">
    <location>
        <begin position="243"/>
        <end position="250"/>
    </location>
    <ligand>
        <name>substrate</name>
    </ligand>
</feature>
<feature type="site" description="Transition state stabilizer" evidence="3">
    <location>
        <position position="390"/>
    </location>
</feature>
<dbReference type="CDD" id="cd07067">
    <property type="entry name" value="HP_PGM_like"/>
    <property type="match status" value="2"/>
</dbReference>
<sequence>MEDKSLAIRVILVRHGESSFNVEGRVQGHIDQSTLTDKGLADAQRVGAALQGIAFDAIYTSPLQRARQTAQVIHPNLSETLAVTPAVHDQLIEVGLPLWEGLLFSEVKERFPDAYADWHQQPHRLRMDLPNPDGGTTPFFPIQALFEQARQFWQSVLPKHHDQTLLLVGHSGINRALIATALGLSPERYHGLQQANCNITVLNLPSNDLQNVQLESLNQTDHLGTAIPQPRSGYQALRLLLVRHGETDWNRDGRFQGQIDVPLNDNGRHQGQKAADFLKAVAFDFAVSSPMQRPRETAELILAHHPQVPLTLDEALREISHGEWEGALESEIESRYPGDLERWRTAPATVQMPAGETLQDVWERAIAAWERLVEQAKAQKLGQTGLVVAHDAINKVILCHLTGVGAEQFWNFKQGNGAVSVIDFPETGAPILQSVNLTHHLSGSVLDRTAAGAL</sequence>
<dbReference type="PANTHER" id="PTHR48100:SF10">
    <property type="entry name" value="2-CARBOXY-D-ARABINITOL-1-PHOSPHATASE-RELATED"/>
    <property type="match status" value="1"/>
</dbReference>
<accession>A0A8K2ABX0</accession>
<dbReference type="SUPFAM" id="SSF53254">
    <property type="entry name" value="Phosphoglycerate mutase-like"/>
    <property type="match status" value="2"/>
</dbReference>
<evidence type="ECO:0000256" key="3">
    <source>
        <dbReference type="PIRSR" id="PIRSR613078-3"/>
    </source>
</evidence>
<dbReference type="EMBL" id="WVIC01000003">
    <property type="protein sequence ID" value="NCJ05331.1"/>
    <property type="molecule type" value="Genomic_DNA"/>
</dbReference>
<dbReference type="AlphaFoldDB" id="A0A8K2ABX0"/>
<evidence type="ECO:0000313" key="4">
    <source>
        <dbReference type="EMBL" id="NCJ05331.1"/>
    </source>
</evidence>
<feature type="active site" description="Tele-phosphohistidine intermediate" evidence="1">
    <location>
        <position position="244"/>
    </location>
</feature>
<evidence type="ECO:0000256" key="2">
    <source>
        <dbReference type="PIRSR" id="PIRSR613078-2"/>
    </source>
</evidence>
<evidence type="ECO:0000256" key="1">
    <source>
        <dbReference type="PIRSR" id="PIRSR613078-1"/>
    </source>
</evidence>
<keyword evidence="5" id="KW-1185">Reference proteome</keyword>
<dbReference type="GO" id="GO:0016791">
    <property type="term" value="F:phosphatase activity"/>
    <property type="evidence" value="ECO:0007669"/>
    <property type="project" value="TreeGrafter"/>
</dbReference>
<dbReference type="InterPro" id="IPR029033">
    <property type="entry name" value="His_PPase_superfam"/>
</dbReference>
<dbReference type="InterPro" id="IPR050275">
    <property type="entry name" value="PGM_Phosphatase"/>
</dbReference>
<proteinExistence type="predicted"/>
<dbReference type="Pfam" id="PF00300">
    <property type="entry name" value="His_Phos_1"/>
    <property type="match status" value="2"/>
</dbReference>
<dbReference type="InterPro" id="IPR013078">
    <property type="entry name" value="His_Pase_superF_clade-1"/>
</dbReference>
<protein>
    <submittedName>
        <fullName evidence="4">Histidine phosphatase family protein</fullName>
    </submittedName>
</protein>
<dbReference type="PROSITE" id="PS00175">
    <property type="entry name" value="PG_MUTASE"/>
    <property type="match status" value="2"/>
</dbReference>
<evidence type="ECO:0000313" key="5">
    <source>
        <dbReference type="Proteomes" id="UP000607397"/>
    </source>
</evidence>
<dbReference type="SMART" id="SM00855">
    <property type="entry name" value="PGAM"/>
    <property type="match status" value="2"/>
</dbReference>